<dbReference type="InterPro" id="IPR027417">
    <property type="entry name" value="P-loop_NTPase"/>
</dbReference>
<dbReference type="PROSITE" id="PS50929">
    <property type="entry name" value="ABC_TM1F"/>
    <property type="match status" value="1"/>
</dbReference>
<dbReference type="Gene3D" id="1.20.1560.10">
    <property type="entry name" value="ABC transporter type 1, transmembrane domain"/>
    <property type="match status" value="1"/>
</dbReference>
<reference evidence="10 11" key="1">
    <citation type="journal article" date="2014" name="Int. J. Syst. Evol. Microbiol.">
        <title>Phylogenomics and the dynamic genome evolution of the genus Streptococcus.</title>
        <authorList>
            <consortium name="The Broad Institute Genome Sequencing Platform"/>
            <person name="Richards V.P."/>
            <person name="Palmer S.R."/>
            <person name="Pavinski Bitar P.D."/>
            <person name="Qin X."/>
            <person name="Weinstock G.M."/>
            <person name="Highlander S.K."/>
            <person name="Town C.D."/>
            <person name="Burne R.A."/>
            <person name="Stanhope M.J."/>
        </authorList>
    </citation>
    <scope>NUCLEOTIDE SEQUENCE [LARGE SCALE GENOMIC DNA]</scope>
    <source>
        <strain evidence="10 11">707-05</strain>
    </source>
</reference>
<keyword evidence="11" id="KW-1185">Reference proteome</keyword>
<dbReference type="SUPFAM" id="SSF90123">
    <property type="entry name" value="ABC transporter transmembrane region"/>
    <property type="match status" value="1"/>
</dbReference>
<evidence type="ECO:0000259" key="8">
    <source>
        <dbReference type="PROSITE" id="PS50893"/>
    </source>
</evidence>
<dbReference type="PANTHER" id="PTHR43394:SF1">
    <property type="entry name" value="ATP-BINDING CASSETTE SUB-FAMILY B MEMBER 10, MITOCHONDRIAL"/>
    <property type="match status" value="1"/>
</dbReference>
<feature type="domain" description="ABC transmembrane type-1" evidence="9">
    <location>
        <begin position="16"/>
        <end position="298"/>
    </location>
</feature>
<keyword evidence="5 7" id="KW-1133">Transmembrane helix</keyword>
<dbReference type="InterPro" id="IPR017871">
    <property type="entry name" value="ABC_transporter-like_CS"/>
</dbReference>
<sequence length="574" mass="63775">MKRLRPYIKGDLKEMILGPLFKLLEALFELLVPILLAKMIDTYIVTHNKTGVLMVVLQLVGLAGLGLCFSLTAQFYSSKAAVGFTKAMTDSLFAKIMALSQSQQNKIGASSLLSRLTSDSFQVQTGINLFLRLFLRAPIIVFGAIIMAYLISPTLTLIFLIMVLILFVIIVVLSIYLNPLFLKGRQFTDQLVRLTSQQLEGIRVIKDFGQTSREIEAFSQKNKELSLLQIQIAKIANSLNPLTFLVVNLSLVVLIWQGSIDISNGLISQGMLVALINYLMQILAELLKMTMLVANINQSVTSAKRISQIFELKDENFYLQETLSSLNQAHLLEVSHLNFTYPGASSYSLKGIHFSADKGEWLGILGGTGSGKSTLIDLICHLYPIKEGNLSLYLDGHTPTSQKEWRQQVALVPQKAQLFQGTIRSNLLLGQSEAITDECLWKALKIAQAKSFVTQLPEQLEAKVEAFGRNFSGGQRQRLAIARALVVPKPTLILDDASSALDNITSAKLFKALKAVYKDALVIVVTQSTRLIPYLDKILLLEKGKQVAFDRPDKLKVTNSFYQELLALQDEEDM</sequence>
<feature type="transmembrane region" description="Helical" evidence="7">
    <location>
        <begin position="52"/>
        <end position="76"/>
    </location>
</feature>
<dbReference type="CDD" id="cd18548">
    <property type="entry name" value="ABC_6TM_Tm287_like"/>
    <property type="match status" value="1"/>
</dbReference>
<proteinExistence type="predicted"/>
<dbReference type="PANTHER" id="PTHR43394">
    <property type="entry name" value="ATP-DEPENDENT PERMEASE MDL1, MITOCHONDRIAL"/>
    <property type="match status" value="1"/>
</dbReference>
<organism evidence="10 11">
    <name type="scientific">Streptococcus ictaluri 707-05</name>
    <dbReference type="NCBI Taxonomy" id="764299"/>
    <lineage>
        <taxon>Bacteria</taxon>
        <taxon>Bacillati</taxon>
        <taxon>Bacillota</taxon>
        <taxon>Bacilli</taxon>
        <taxon>Lactobacillales</taxon>
        <taxon>Streptococcaceae</taxon>
        <taxon>Streptococcus</taxon>
    </lineage>
</organism>
<dbReference type="RefSeq" id="WP_008089107.1">
    <property type="nucleotide sequence ID" value="NZ_AEUX02000006.1"/>
</dbReference>
<evidence type="ECO:0000256" key="7">
    <source>
        <dbReference type="SAM" id="Phobius"/>
    </source>
</evidence>
<dbReference type="GO" id="GO:0005524">
    <property type="term" value="F:ATP binding"/>
    <property type="evidence" value="ECO:0007669"/>
    <property type="project" value="UniProtKB-KW"/>
</dbReference>
<dbReference type="STRING" id="764299.STRIC_1297"/>
<comment type="subcellular location">
    <subcellularLocation>
        <location evidence="1">Cell membrane</location>
        <topology evidence="1">Multi-pass membrane protein</topology>
    </subcellularLocation>
</comment>
<dbReference type="InterPro" id="IPR036640">
    <property type="entry name" value="ABC1_TM_sf"/>
</dbReference>
<keyword evidence="3" id="KW-0547">Nucleotide-binding</keyword>
<comment type="caution">
    <text evidence="10">The sequence shown here is derived from an EMBL/GenBank/DDBJ whole genome shotgun (WGS) entry which is preliminary data.</text>
</comment>
<feature type="transmembrane region" description="Helical" evidence="7">
    <location>
        <begin position="157"/>
        <end position="177"/>
    </location>
</feature>
<dbReference type="CDD" id="cd03228">
    <property type="entry name" value="ABCC_MRP_Like"/>
    <property type="match status" value="1"/>
</dbReference>
<evidence type="ECO:0000256" key="2">
    <source>
        <dbReference type="ARBA" id="ARBA00022692"/>
    </source>
</evidence>
<dbReference type="AlphaFoldDB" id="G5K3C9"/>
<evidence type="ECO:0000313" key="11">
    <source>
        <dbReference type="Proteomes" id="UP000003330"/>
    </source>
</evidence>
<evidence type="ECO:0000259" key="9">
    <source>
        <dbReference type="PROSITE" id="PS50929"/>
    </source>
</evidence>
<feature type="domain" description="ABC transporter" evidence="8">
    <location>
        <begin position="332"/>
        <end position="568"/>
    </location>
</feature>
<name>G5K3C9_9STRE</name>
<dbReference type="eggNOG" id="COG1132">
    <property type="taxonomic scope" value="Bacteria"/>
</dbReference>
<evidence type="ECO:0000256" key="4">
    <source>
        <dbReference type="ARBA" id="ARBA00022840"/>
    </source>
</evidence>
<gene>
    <name evidence="10" type="ORF">STRIC_1297</name>
</gene>
<dbReference type="Pfam" id="PF00664">
    <property type="entry name" value="ABC_membrane"/>
    <property type="match status" value="1"/>
</dbReference>
<evidence type="ECO:0000256" key="3">
    <source>
        <dbReference type="ARBA" id="ARBA00022741"/>
    </source>
</evidence>
<dbReference type="Gene3D" id="3.40.50.300">
    <property type="entry name" value="P-loop containing nucleotide triphosphate hydrolases"/>
    <property type="match status" value="1"/>
</dbReference>
<dbReference type="GO" id="GO:0016887">
    <property type="term" value="F:ATP hydrolysis activity"/>
    <property type="evidence" value="ECO:0007669"/>
    <property type="project" value="InterPro"/>
</dbReference>
<dbReference type="Pfam" id="PF00005">
    <property type="entry name" value="ABC_tran"/>
    <property type="match status" value="1"/>
</dbReference>
<feature type="transmembrane region" description="Helical" evidence="7">
    <location>
        <begin position="133"/>
        <end position="151"/>
    </location>
</feature>
<protein>
    <submittedName>
        <fullName evidence="10">ABC transporter transmembrane region</fullName>
    </submittedName>
</protein>
<feature type="transmembrane region" description="Helical" evidence="7">
    <location>
        <begin position="20"/>
        <end position="40"/>
    </location>
</feature>
<dbReference type="InterPro" id="IPR039421">
    <property type="entry name" value="Type_1_exporter"/>
</dbReference>
<dbReference type="InterPro" id="IPR003439">
    <property type="entry name" value="ABC_transporter-like_ATP-bd"/>
</dbReference>
<evidence type="ECO:0000256" key="1">
    <source>
        <dbReference type="ARBA" id="ARBA00004651"/>
    </source>
</evidence>
<dbReference type="SMART" id="SM00382">
    <property type="entry name" value="AAA"/>
    <property type="match status" value="1"/>
</dbReference>
<evidence type="ECO:0000256" key="6">
    <source>
        <dbReference type="ARBA" id="ARBA00023136"/>
    </source>
</evidence>
<keyword evidence="4" id="KW-0067">ATP-binding</keyword>
<dbReference type="OrthoDB" id="9770415at2"/>
<dbReference type="InterPro" id="IPR011527">
    <property type="entry name" value="ABC1_TM_dom"/>
</dbReference>
<accession>G5K3C9</accession>
<keyword evidence="6 7" id="KW-0472">Membrane</keyword>
<dbReference type="InterPro" id="IPR003593">
    <property type="entry name" value="AAA+_ATPase"/>
</dbReference>
<feature type="transmembrane region" description="Helical" evidence="7">
    <location>
        <begin position="266"/>
        <end position="287"/>
    </location>
</feature>
<dbReference type="EMBL" id="AEUX02000006">
    <property type="protein sequence ID" value="EHI69642.1"/>
    <property type="molecule type" value="Genomic_DNA"/>
</dbReference>
<dbReference type="PROSITE" id="PS00211">
    <property type="entry name" value="ABC_TRANSPORTER_1"/>
    <property type="match status" value="1"/>
</dbReference>
<evidence type="ECO:0000256" key="5">
    <source>
        <dbReference type="ARBA" id="ARBA00022989"/>
    </source>
</evidence>
<feature type="transmembrane region" description="Helical" evidence="7">
    <location>
        <begin position="242"/>
        <end position="260"/>
    </location>
</feature>
<dbReference type="PROSITE" id="PS50893">
    <property type="entry name" value="ABC_TRANSPORTER_2"/>
    <property type="match status" value="1"/>
</dbReference>
<dbReference type="GO" id="GO:0015421">
    <property type="term" value="F:ABC-type oligopeptide transporter activity"/>
    <property type="evidence" value="ECO:0007669"/>
    <property type="project" value="TreeGrafter"/>
</dbReference>
<dbReference type="GO" id="GO:0005886">
    <property type="term" value="C:plasma membrane"/>
    <property type="evidence" value="ECO:0007669"/>
    <property type="project" value="UniProtKB-SubCell"/>
</dbReference>
<dbReference type="Proteomes" id="UP000003330">
    <property type="component" value="Unassembled WGS sequence"/>
</dbReference>
<dbReference type="SUPFAM" id="SSF52540">
    <property type="entry name" value="P-loop containing nucleoside triphosphate hydrolases"/>
    <property type="match status" value="1"/>
</dbReference>
<evidence type="ECO:0000313" key="10">
    <source>
        <dbReference type="EMBL" id="EHI69642.1"/>
    </source>
</evidence>
<keyword evidence="2 7" id="KW-0812">Transmembrane</keyword>